<accession>A0A4Q7ZIY6</accession>
<feature type="region of interest" description="Disordered" evidence="15">
    <location>
        <begin position="711"/>
        <end position="731"/>
    </location>
</feature>
<evidence type="ECO:0000256" key="14">
    <source>
        <dbReference type="ARBA" id="ARBA00039401"/>
    </source>
</evidence>
<dbReference type="CDD" id="cd00082">
    <property type="entry name" value="HisKA"/>
    <property type="match status" value="1"/>
</dbReference>
<dbReference type="GO" id="GO:0000155">
    <property type="term" value="F:phosphorelay sensor kinase activity"/>
    <property type="evidence" value="ECO:0007669"/>
    <property type="project" value="InterPro"/>
</dbReference>
<keyword evidence="8" id="KW-0547">Nucleotide-binding</keyword>
<dbReference type="PROSITE" id="PS50112">
    <property type="entry name" value="PAS"/>
    <property type="match status" value="1"/>
</dbReference>
<evidence type="ECO:0000256" key="7">
    <source>
        <dbReference type="ARBA" id="ARBA00022692"/>
    </source>
</evidence>
<dbReference type="Pfam" id="PF13188">
    <property type="entry name" value="PAS_8"/>
    <property type="match status" value="1"/>
</dbReference>
<feature type="transmembrane region" description="Helical" evidence="16">
    <location>
        <begin position="289"/>
        <end position="307"/>
    </location>
</feature>
<feature type="transmembrane region" description="Helical" evidence="16">
    <location>
        <begin position="243"/>
        <end position="260"/>
    </location>
</feature>
<feature type="transmembrane region" description="Helical" evidence="16">
    <location>
        <begin position="38"/>
        <end position="55"/>
    </location>
</feature>
<comment type="subcellular location">
    <subcellularLocation>
        <location evidence="2">Cell membrane</location>
        <topology evidence="2">Multi-pass membrane protein</topology>
    </subcellularLocation>
</comment>
<dbReference type="SUPFAM" id="SSF55785">
    <property type="entry name" value="PYP-like sensor domain (PAS domain)"/>
    <property type="match status" value="1"/>
</dbReference>
<keyword evidence="11 16" id="KW-1133">Transmembrane helix</keyword>
<dbReference type="Gene3D" id="3.30.565.10">
    <property type="entry name" value="Histidine kinase-like ATPase, C-terminal domain"/>
    <property type="match status" value="1"/>
</dbReference>
<dbReference type="GO" id="GO:0005524">
    <property type="term" value="F:ATP binding"/>
    <property type="evidence" value="ECO:0007669"/>
    <property type="project" value="UniProtKB-KW"/>
</dbReference>
<evidence type="ECO:0000256" key="3">
    <source>
        <dbReference type="ARBA" id="ARBA00012438"/>
    </source>
</evidence>
<dbReference type="Pfam" id="PF05231">
    <property type="entry name" value="MASE1"/>
    <property type="match status" value="1"/>
</dbReference>
<evidence type="ECO:0000313" key="19">
    <source>
        <dbReference type="EMBL" id="RZU50830.1"/>
    </source>
</evidence>
<proteinExistence type="predicted"/>
<dbReference type="FunFam" id="3.30.565.10:FF:000006">
    <property type="entry name" value="Sensor histidine kinase WalK"/>
    <property type="match status" value="1"/>
</dbReference>
<dbReference type="EC" id="2.7.13.3" evidence="3"/>
<dbReference type="PANTHER" id="PTHR42878:SF7">
    <property type="entry name" value="SENSOR HISTIDINE KINASE GLRK"/>
    <property type="match status" value="1"/>
</dbReference>
<evidence type="ECO:0000259" key="17">
    <source>
        <dbReference type="PROSITE" id="PS50109"/>
    </source>
</evidence>
<comment type="catalytic activity">
    <reaction evidence="1">
        <text>ATP + protein L-histidine = ADP + protein N-phospho-L-histidine.</text>
        <dbReference type="EC" id="2.7.13.3"/>
    </reaction>
</comment>
<gene>
    <name evidence="19" type="ORF">EV385_2616</name>
</gene>
<dbReference type="GO" id="GO:0007234">
    <property type="term" value="P:osmosensory signaling via phosphorelay pathway"/>
    <property type="evidence" value="ECO:0007669"/>
    <property type="project" value="TreeGrafter"/>
</dbReference>
<dbReference type="PANTHER" id="PTHR42878">
    <property type="entry name" value="TWO-COMPONENT HISTIDINE KINASE"/>
    <property type="match status" value="1"/>
</dbReference>
<dbReference type="InterPro" id="IPR036097">
    <property type="entry name" value="HisK_dim/P_sf"/>
</dbReference>
<feature type="transmembrane region" description="Helical" evidence="16">
    <location>
        <begin position="196"/>
        <end position="217"/>
    </location>
</feature>
<keyword evidence="12" id="KW-0902">Two-component regulatory system</keyword>
<dbReference type="Proteomes" id="UP000292564">
    <property type="component" value="Unassembled WGS sequence"/>
</dbReference>
<evidence type="ECO:0000313" key="20">
    <source>
        <dbReference type="Proteomes" id="UP000292564"/>
    </source>
</evidence>
<evidence type="ECO:0000256" key="5">
    <source>
        <dbReference type="ARBA" id="ARBA00022553"/>
    </source>
</evidence>
<feature type="transmembrane region" description="Helical" evidence="16">
    <location>
        <begin position="266"/>
        <end position="282"/>
    </location>
</feature>
<dbReference type="CDD" id="cd00075">
    <property type="entry name" value="HATPase"/>
    <property type="match status" value="1"/>
</dbReference>
<dbReference type="InterPro" id="IPR000014">
    <property type="entry name" value="PAS"/>
</dbReference>
<evidence type="ECO:0000256" key="11">
    <source>
        <dbReference type="ARBA" id="ARBA00022989"/>
    </source>
</evidence>
<feature type="domain" description="PAS" evidence="18">
    <location>
        <begin position="362"/>
        <end position="398"/>
    </location>
</feature>
<dbReference type="InterPro" id="IPR004358">
    <property type="entry name" value="Sig_transdc_His_kin-like_C"/>
</dbReference>
<dbReference type="GO" id="GO:0000156">
    <property type="term" value="F:phosphorelay response regulator activity"/>
    <property type="evidence" value="ECO:0007669"/>
    <property type="project" value="TreeGrafter"/>
</dbReference>
<dbReference type="InterPro" id="IPR050351">
    <property type="entry name" value="BphY/WalK/GraS-like"/>
</dbReference>
<dbReference type="PROSITE" id="PS50109">
    <property type="entry name" value="HIS_KIN"/>
    <property type="match status" value="1"/>
</dbReference>
<feature type="transmembrane region" description="Helical" evidence="16">
    <location>
        <begin position="154"/>
        <end position="176"/>
    </location>
</feature>
<dbReference type="SMART" id="SM00387">
    <property type="entry name" value="HATPase_c"/>
    <property type="match status" value="1"/>
</dbReference>
<dbReference type="Pfam" id="PF00512">
    <property type="entry name" value="HisKA"/>
    <property type="match status" value="1"/>
</dbReference>
<evidence type="ECO:0000256" key="15">
    <source>
        <dbReference type="SAM" id="MobiDB-lite"/>
    </source>
</evidence>
<dbReference type="PRINTS" id="PR00344">
    <property type="entry name" value="BCTRLSENSOR"/>
</dbReference>
<feature type="transmembrane region" description="Helical" evidence="16">
    <location>
        <begin position="319"/>
        <end position="340"/>
    </location>
</feature>
<keyword evidence="5" id="KW-0597">Phosphoprotein</keyword>
<dbReference type="Gene3D" id="3.30.450.20">
    <property type="entry name" value="PAS domain"/>
    <property type="match status" value="1"/>
</dbReference>
<evidence type="ECO:0000256" key="13">
    <source>
        <dbReference type="ARBA" id="ARBA00023136"/>
    </source>
</evidence>
<keyword evidence="6" id="KW-0808">Transferase</keyword>
<feature type="domain" description="Histidine kinase" evidence="17">
    <location>
        <begin position="491"/>
        <end position="712"/>
    </location>
</feature>
<feature type="transmembrane region" description="Helical" evidence="16">
    <location>
        <begin position="113"/>
        <end position="133"/>
    </location>
</feature>
<evidence type="ECO:0000256" key="16">
    <source>
        <dbReference type="SAM" id="Phobius"/>
    </source>
</evidence>
<dbReference type="GO" id="GO:0030295">
    <property type="term" value="F:protein kinase activator activity"/>
    <property type="evidence" value="ECO:0007669"/>
    <property type="project" value="TreeGrafter"/>
</dbReference>
<keyword evidence="7 16" id="KW-0812">Transmembrane</keyword>
<name>A0A4Q7ZIY6_9ACTN</name>
<protein>
    <recommendedName>
        <fullName evidence="14">Sensor-like histidine kinase SenX3</fullName>
        <ecNumber evidence="3">2.7.13.3</ecNumber>
    </recommendedName>
</protein>
<comment type="caution">
    <text evidence="19">The sequence shown here is derived from an EMBL/GenBank/DDBJ whole genome shotgun (WGS) entry which is preliminary data.</text>
</comment>
<dbReference type="AlphaFoldDB" id="A0A4Q7ZIY6"/>
<evidence type="ECO:0000256" key="12">
    <source>
        <dbReference type="ARBA" id="ARBA00023012"/>
    </source>
</evidence>
<feature type="transmembrane region" description="Helical" evidence="16">
    <location>
        <begin position="89"/>
        <end position="107"/>
    </location>
</feature>
<dbReference type="SUPFAM" id="SSF47384">
    <property type="entry name" value="Homodimeric domain of signal transducing histidine kinase"/>
    <property type="match status" value="1"/>
</dbReference>
<evidence type="ECO:0000256" key="2">
    <source>
        <dbReference type="ARBA" id="ARBA00004651"/>
    </source>
</evidence>
<dbReference type="InterPro" id="IPR035965">
    <property type="entry name" value="PAS-like_dom_sf"/>
</dbReference>
<evidence type="ECO:0000256" key="9">
    <source>
        <dbReference type="ARBA" id="ARBA00022777"/>
    </source>
</evidence>
<evidence type="ECO:0000256" key="8">
    <source>
        <dbReference type="ARBA" id="ARBA00022741"/>
    </source>
</evidence>
<dbReference type="InterPro" id="IPR003661">
    <property type="entry name" value="HisK_dim/P_dom"/>
</dbReference>
<evidence type="ECO:0000256" key="4">
    <source>
        <dbReference type="ARBA" id="ARBA00022475"/>
    </source>
</evidence>
<feature type="compositionally biased region" description="Low complexity" evidence="15">
    <location>
        <begin position="722"/>
        <end position="731"/>
    </location>
</feature>
<evidence type="ECO:0000256" key="6">
    <source>
        <dbReference type="ARBA" id="ARBA00022679"/>
    </source>
</evidence>
<keyword evidence="10" id="KW-0067">ATP-binding</keyword>
<sequence length="744" mass="77945">MQRTTTRAAVTTAAGIGPARGQGVSSGGARVRLSIPTWLLRTAGFAAVYAAAFAAGRMTVISGSSLALLWPAAGIAIVWLCAQRRSPVLWADALALTIISFVGNAITGEALGLSAALALANLVHVAVFVALLSRRHPHLWGAGGTARLSTPRELGCVIGIAAVAAVVSGVVAYAQIGLAGGEQFTAQAFTGWMTRQVTSTIVIGAAGLWFGPAIGALRDRHGSLAGWWRDTDRDLRATPARRVVEYLAVSLCSVGAYLVGFVYDEGLPLAFPLIAITVWAAIRLRTGFVVLQTLVLGGAAVLFTLHGEGPMAAVADPQVRAWLAQFFVVLIAAVGLALALGRDERAQLIRELAEQKELERQHAALMSAVIDSMADGLSVIDAQGRVELRNPAGVRLFGSGTSVDEAHRRMRHLDGTPVSGDTLPSARALAGEKVDPVDVLVTDADGHDPRIFRVSATPLVAACGDRRAVVLFHDVTAERRHRDQLAGFAGVVAHDLLSPLTAVEGWVEVAAEALDAAPEHPALDRSRDSLTRVTRAATSMRGLINDLLAYTTARDVELARVPVDLTSMVAEIAAIRTDAAVAAGRPAPEVTLGRLDPVHADVGAVRQVLDNLIGNAVKYTARGITPMVTVTSTRHDDFVQITVADNGIGIPAGQHEVIFDDFHRAHLGSGYAGTGLGLAICHRIVTRHGGTITAEDNPFGGSRFTFTLPATDHTGNPGGEELAPLDLPTTPAPAYTDKVTALAA</sequence>
<dbReference type="InterPro" id="IPR007895">
    <property type="entry name" value="MASE1"/>
</dbReference>
<dbReference type="EMBL" id="SHKY01000001">
    <property type="protein sequence ID" value="RZU50830.1"/>
    <property type="molecule type" value="Genomic_DNA"/>
</dbReference>
<feature type="transmembrane region" description="Helical" evidence="16">
    <location>
        <begin position="61"/>
        <end position="82"/>
    </location>
</feature>
<dbReference type="Gene3D" id="1.10.287.130">
    <property type="match status" value="1"/>
</dbReference>
<organism evidence="19 20">
    <name type="scientific">Krasilnikovia cinnamomea</name>
    <dbReference type="NCBI Taxonomy" id="349313"/>
    <lineage>
        <taxon>Bacteria</taxon>
        <taxon>Bacillati</taxon>
        <taxon>Actinomycetota</taxon>
        <taxon>Actinomycetes</taxon>
        <taxon>Micromonosporales</taxon>
        <taxon>Micromonosporaceae</taxon>
        <taxon>Krasilnikovia</taxon>
    </lineage>
</organism>
<dbReference type="InterPro" id="IPR003594">
    <property type="entry name" value="HATPase_dom"/>
</dbReference>
<reference evidence="19 20" key="1">
    <citation type="submission" date="2019-02" db="EMBL/GenBank/DDBJ databases">
        <title>Sequencing the genomes of 1000 actinobacteria strains.</title>
        <authorList>
            <person name="Klenk H.-P."/>
        </authorList>
    </citation>
    <scope>NUCLEOTIDE SEQUENCE [LARGE SCALE GENOMIC DNA]</scope>
    <source>
        <strain evidence="19 20">DSM 45162</strain>
    </source>
</reference>
<dbReference type="SMART" id="SM00388">
    <property type="entry name" value="HisKA"/>
    <property type="match status" value="1"/>
</dbReference>
<evidence type="ECO:0000259" key="18">
    <source>
        <dbReference type="PROSITE" id="PS50112"/>
    </source>
</evidence>
<evidence type="ECO:0000256" key="10">
    <source>
        <dbReference type="ARBA" id="ARBA00022840"/>
    </source>
</evidence>
<keyword evidence="13 16" id="KW-0472">Membrane</keyword>
<dbReference type="RefSeq" id="WP_207229818.1">
    <property type="nucleotide sequence ID" value="NZ_SHKY01000001.1"/>
</dbReference>
<keyword evidence="9" id="KW-0418">Kinase</keyword>
<dbReference type="InterPro" id="IPR036890">
    <property type="entry name" value="HATPase_C_sf"/>
</dbReference>
<dbReference type="InterPro" id="IPR005467">
    <property type="entry name" value="His_kinase_dom"/>
</dbReference>
<dbReference type="Pfam" id="PF02518">
    <property type="entry name" value="HATPase_c"/>
    <property type="match status" value="1"/>
</dbReference>
<dbReference type="GO" id="GO:0005886">
    <property type="term" value="C:plasma membrane"/>
    <property type="evidence" value="ECO:0007669"/>
    <property type="project" value="UniProtKB-SubCell"/>
</dbReference>
<keyword evidence="4" id="KW-1003">Cell membrane</keyword>
<dbReference type="SUPFAM" id="SSF55874">
    <property type="entry name" value="ATPase domain of HSP90 chaperone/DNA topoisomerase II/histidine kinase"/>
    <property type="match status" value="1"/>
</dbReference>
<evidence type="ECO:0000256" key="1">
    <source>
        <dbReference type="ARBA" id="ARBA00000085"/>
    </source>
</evidence>
<keyword evidence="20" id="KW-1185">Reference proteome</keyword>